<dbReference type="GeneID" id="134286978"/>
<reference evidence="4" key="1">
    <citation type="journal article" date="2015" name="Proc. Natl. Acad. Sci. U.S.A.">
        <title>Genome sequence of the Asian Tiger mosquito, Aedes albopictus, reveals insights into its biology, genetics, and evolution.</title>
        <authorList>
            <person name="Chen X.G."/>
            <person name="Jiang X."/>
            <person name="Gu J."/>
            <person name="Xu M."/>
            <person name="Wu Y."/>
            <person name="Deng Y."/>
            <person name="Zhang C."/>
            <person name="Bonizzoni M."/>
            <person name="Dermauw W."/>
            <person name="Vontas J."/>
            <person name="Armbruster P."/>
            <person name="Huang X."/>
            <person name="Yang Y."/>
            <person name="Zhang H."/>
            <person name="He W."/>
            <person name="Peng H."/>
            <person name="Liu Y."/>
            <person name="Wu K."/>
            <person name="Chen J."/>
            <person name="Lirakis M."/>
            <person name="Topalis P."/>
            <person name="Van Leeuwen T."/>
            <person name="Hall A.B."/>
            <person name="Jiang X."/>
            <person name="Thorpe C."/>
            <person name="Mueller R.L."/>
            <person name="Sun C."/>
            <person name="Waterhouse R.M."/>
            <person name="Yan G."/>
            <person name="Tu Z.J."/>
            <person name="Fang X."/>
            <person name="James A.A."/>
        </authorList>
    </citation>
    <scope>NUCLEOTIDE SEQUENCE [LARGE SCALE GENOMIC DNA]</scope>
    <source>
        <strain evidence="4">Foshan</strain>
    </source>
</reference>
<dbReference type="Gene3D" id="1.10.340.70">
    <property type="match status" value="1"/>
</dbReference>
<proteinExistence type="predicted"/>
<dbReference type="InterPro" id="IPR050951">
    <property type="entry name" value="Retrovirus_Pol_polyprotein"/>
</dbReference>
<reference evidence="3" key="2">
    <citation type="submission" date="2025-05" db="UniProtKB">
        <authorList>
            <consortium name="EnsemblMetazoa"/>
        </authorList>
    </citation>
    <scope>IDENTIFICATION</scope>
    <source>
        <strain evidence="3">Foshan</strain>
    </source>
</reference>
<dbReference type="PANTHER" id="PTHR37984">
    <property type="entry name" value="PROTEIN CBG26694"/>
    <property type="match status" value="1"/>
</dbReference>
<dbReference type="InterPro" id="IPR036397">
    <property type="entry name" value="RNaseH_sf"/>
</dbReference>
<feature type="domain" description="Integrase catalytic" evidence="2">
    <location>
        <begin position="162"/>
        <end position="238"/>
    </location>
</feature>
<organism evidence="3 4">
    <name type="scientific">Aedes albopictus</name>
    <name type="common">Asian tiger mosquito</name>
    <name type="synonym">Stegomyia albopicta</name>
    <dbReference type="NCBI Taxonomy" id="7160"/>
    <lineage>
        <taxon>Eukaryota</taxon>
        <taxon>Metazoa</taxon>
        <taxon>Ecdysozoa</taxon>
        <taxon>Arthropoda</taxon>
        <taxon>Hexapoda</taxon>
        <taxon>Insecta</taxon>
        <taxon>Pterygota</taxon>
        <taxon>Neoptera</taxon>
        <taxon>Endopterygota</taxon>
        <taxon>Diptera</taxon>
        <taxon>Nematocera</taxon>
        <taxon>Culicoidea</taxon>
        <taxon>Culicidae</taxon>
        <taxon>Culicinae</taxon>
        <taxon>Aedini</taxon>
        <taxon>Aedes</taxon>
        <taxon>Stegomyia</taxon>
    </lineage>
</organism>
<keyword evidence="4" id="KW-1185">Reference proteome</keyword>
<accession>A0ABM1ZWW5</accession>
<dbReference type="SUPFAM" id="SSF53098">
    <property type="entry name" value="Ribonuclease H-like"/>
    <property type="match status" value="1"/>
</dbReference>
<dbReference type="RefSeq" id="XP_062704678.1">
    <property type="nucleotide sequence ID" value="XM_062848694.1"/>
</dbReference>
<evidence type="ECO:0000313" key="3">
    <source>
        <dbReference type="EnsemblMetazoa" id="AALFPA23_022338.P33192"/>
    </source>
</evidence>
<evidence type="ECO:0000313" key="4">
    <source>
        <dbReference type="Proteomes" id="UP000069940"/>
    </source>
</evidence>
<evidence type="ECO:0000259" key="2">
    <source>
        <dbReference type="PROSITE" id="PS50994"/>
    </source>
</evidence>
<dbReference type="InterPro" id="IPR012337">
    <property type="entry name" value="RNaseH-like_sf"/>
</dbReference>
<protein>
    <recommendedName>
        <fullName evidence="1">RNA-directed DNA polymerase</fullName>
        <ecNumber evidence="1">2.7.7.49</ecNumber>
    </recommendedName>
</protein>
<dbReference type="Gene3D" id="3.30.420.10">
    <property type="entry name" value="Ribonuclease H-like superfamily/Ribonuclease H"/>
    <property type="match status" value="1"/>
</dbReference>
<sequence>MLTIKWNCTSRADNEDVDKCDDQLYISAITESVAVDVSEIKNALETDPELLFVKDALLTSGWADDAVRSGAKKYIPFQNDLTLLEGYVVRGCRIVIPQDLRGRMLQLAHEGHPGETLMISRLRDRVWWPGMDEDARKTVKSCEGCRLVSRPSAPEPMRRRLMPKEPWVDVAMDFLGPLPSHEYLLVIVDYYSRYKEVCIMKKITSEETIKKIEPIFVRLGYPRTITLDNGRQFIDTEF</sequence>
<dbReference type="InterPro" id="IPR041588">
    <property type="entry name" value="Integrase_H2C2"/>
</dbReference>
<dbReference type="Proteomes" id="UP000069940">
    <property type="component" value="Unassembled WGS sequence"/>
</dbReference>
<dbReference type="EnsemblMetazoa" id="AALFPA23_022338.R33192">
    <property type="protein sequence ID" value="AALFPA23_022338.P33192"/>
    <property type="gene ID" value="AALFPA23_022338"/>
</dbReference>
<dbReference type="EC" id="2.7.7.49" evidence="1"/>
<dbReference type="PANTHER" id="PTHR37984:SF11">
    <property type="entry name" value="INTEGRASE CATALYTIC DOMAIN-CONTAINING PROTEIN"/>
    <property type="match status" value="1"/>
</dbReference>
<name>A0ABM1ZWW5_AEDAL</name>
<evidence type="ECO:0000256" key="1">
    <source>
        <dbReference type="ARBA" id="ARBA00012493"/>
    </source>
</evidence>
<dbReference type="PROSITE" id="PS50994">
    <property type="entry name" value="INTEGRASE"/>
    <property type="match status" value="1"/>
</dbReference>
<dbReference type="InterPro" id="IPR001584">
    <property type="entry name" value="Integrase_cat-core"/>
</dbReference>
<dbReference type="Pfam" id="PF17921">
    <property type="entry name" value="Integrase_H2C2"/>
    <property type="match status" value="1"/>
</dbReference>